<feature type="signal peptide" evidence="6">
    <location>
        <begin position="1"/>
        <end position="18"/>
    </location>
</feature>
<reference evidence="8" key="1">
    <citation type="submission" date="2023-03" db="EMBL/GenBank/DDBJ databases">
        <title>Mating type loci evolution in Malassezia.</title>
        <authorList>
            <person name="Coelho M.A."/>
        </authorList>
    </citation>
    <scope>NUCLEOTIDE SEQUENCE</scope>
    <source>
        <strain evidence="8">CBS 11721</strain>
    </source>
</reference>
<evidence type="ECO:0000256" key="6">
    <source>
        <dbReference type="SAM" id="SignalP"/>
    </source>
</evidence>
<dbReference type="GO" id="GO:0003755">
    <property type="term" value="F:peptidyl-prolyl cis-trans isomerase activity"/>
    <property type="evidence" value="ECO:0007669"/>
    <property type="project" value="UniProtKB-KW"/>
</dbReference>
<dbReference type="InterPro" id="IPR046357">
    <property type="entry name" value="PPIase_dom_sf"/>
</dbReference>
<evidence type="ECO:0000313" key="8">
    <source>
        <dbReference type="EMBL" id="WFD34931.1"/>
    </source>
</evidence>
<evidence type="ECO:0000256" key="3">
    <source>
        <dbReference type="ARBA" id="ARBA00023110"/>
    </source>
</evidence>
<gene>
    <name evidence="8" type="primary">FPR2</name>
    <name evidence="8" type="ORF">MCUN1_001777</name>
</gene>
<proteinExistence type="predicted"/>
<dbReference type="PANTHER" id="PTHR45779">
    <property type="entry name" value="PEPTIDYLPROLYL ISOMERASE"/>
    <property type="match status" value="1"/>
</dbReference>
<dbReference type="GO" id="GO:0005783">
    <property type="term" value="C:endoplasmic reticulum"/>
    <property type="evidence" value="ECO:0007669"/>
    <property type="project" value="TreeGrafter"/>
</dbReference>
<feature type="chain" id="PRO_5042254439" description="peptidylprolyl isomerase" evidence="6">
    <location>
        <begin position="19"/>
        <end position="149"/>
    </location>
</feature>
<keyword evidence="3 5" id="KW-0697">Rotamase</keyword>
<evidence type="ECO:0000256" key="4">
    <source>
        <dbReference type="ARBA" id="ARBA00023235"/>
    </source>
</evidence>
<dbReference type="InterPro" id="IPR044609">
    <property type="entry name" value="FKBP2/11"/>
</dbReference>
<dbReference type="SUPFAM" id="SSF54534">
    <property type="entry name" value="FKBP-like"/>
    <property type="match status" value="1"/>
</dbReference>
<sequence>MKLSLVAITAALASLAYAGKKRTPPTSLRIGVIHRPESCPLDTQAGDLIYVHYTGRLWDGTKFDSSLDRDVPFKFTLGAGHVIAGWDHGLRGMCIGEKRKLQIPPELGYGISGAGNIIPPNSHLVFDVELVDIQGRRAEHIRTLQHEEL</sequence>
<dbReference type="Proteomes" id="UP001219933">
    <property type="component" value="Chromosome 2"/>
</dbReference>
<keyword evidence="6" id="KW-0732">Signal</keyword>
<dbReference type="EMBL" id="CP119878">
    <property type="protein sequence ID" value="WFD34931.1"/>
    <property type="molecule type" value="Genomic_DNA"/>
</dbReference>
<dbReference type="EC" id="5.2.1.8" evidence="2 5"/>
<name>A0AAF0EV64_9BASI</name>
<protein>
    <recommendedName>
        <fullName evidence="2 5">peptidylprolyl isomerase</fullName>
        <ecNumber evidence="2 5">5.2.1.8</ecNumber>
    </recommendedName>
</protein>
<feature type="domain" description="PPIase FKBP-type" evidence="7">
    <location>
        <begin position="46"/>
        <end position="134"/>
    </location>
</feature>
<keyword evidence="9" id="KW-1185">Reference proteome</keyword>
<evidence type="ECO:0000313" key="9">
    <source>
        <dbReference type="Proteomes" id="UP001219933"/>
    </source>
</evidence>
<keyword evidence="4 5" id="KW-0413">Isomerase</keyword>
<evidence type="ECO:0000259" key="7">
    <source>
        <dbReference type="PROSITE" id="PS50059"/>
    </source>
</evidence>
<dbReference type="AlphaFoldDB" id="A0AAF0EV64"/>
<evidence type="ECO:0000256" key="2">
    <source>
        <dbReference type="ARBA" id="ARBA00013194"/>
    </source>
</evidence>
<comment type="catalytic activity">
    <reaction evidence="1 5">
        <text>[protein]-peptidylproline (omega=180) = [protein]-peptidylproline (omega=0)</text>
        <dbReference type="Rhea" id="RHEA:16237"/>
        <dbReference type="Rhea" id="RHEA-COMP:10747"/>
        <dbReference type="Rhea" id="RHEA-COMP:10748"/>
        <dbReference type="ChEBI" id="CHEBI:83833"/>
        <dbReference type="ChEBI" id="CHEBI:83834"/>
        <dbReference type="EC" id="5.2.1.8"/>
    </reaction>
</comment>
<organism evidence="8 9">
    <name type="scientific">Malassezia cuniculi</name>
    <dbReference type="NCBI Taxonomy" id="948313"/>
    <lineage>
        <taxon>Eukaryota</taxon>
        <taxon>Fungi</taxon>
        <taxon>Dikarya</taxon>
        <taxon>Basidiomycota</taxon>
        <taxon>Ustilaginomycotina</taxon>
        <taxon>Malasseziomycetes</taxon>
        <taxon>Malasseziales</taxon>
        <taxon>Malasseziaceae</taxon>
        <taxon>Malassezia</taxon>
    </lineage>
</organism>
<dbReference type="Gene3D" id="3.10.50.40">
    <property type="match status" value="1"/>
</dbReference>
<dbReference type="PANTHER" id="PTHR45779:SF7">
    <property type="entry name" value="PEPTIDYLPROLYL ISOMERASE"/>
    <property type="match status" value="1"/>
</dbReference>
<dbReference type="FunFam" id="3.10.50.40:FF:000006">
    <property type="entry name" value="Peptidyl-prolyl cis-trans isomerase"/>
    <property type="match status" value="1"/>
</dbReference>
<accession>A0AAF0EV64</accession>
<dbReference type="PROSITE" id="PS50059">
    <property type="entry name" value="FKBP_PPIASE"/>
    <property type="match status" value="1"/>
</dbReference>
<dbReference type="Pfam" id="PF00254">
    <property type="entry name" value="FKBP_C"/>
    <property type="match status" value="1"/>
</dbReference>
<evidence type="ECO:0000256" key="1">
    <source>
        <dbReference type="ARBA" id="ARBA00000971"/>
    </source>
</evidence>
<evidence type="ECO:0000256" key="5">
    <source>
        <dbReference type="PROSITE-ProRule" id="PRU00277"/>
    </source>
</evidence>
<dbReference type="InterPro" id="IPR001179">
    <property type="entry name" value="PPIase_FKBP_dom"/>
</dbReference>